<evidence type="ECO:0000259" key="13">
    <source>
        <dbReference type="PROSITE" id="PS51198"/>
    </source>
</evidence>
<evidence type="ECO:0000256" key="1">
    <source>
        <dbReference type="ARBA" id="ARBA00009922"/>
    </source>
</evidence>
<comment type="catalytic activity">
    <reaction evidence="8">
        <text>Couples ATP hydrolysis with the unwinding of duplex DNA by translocating in the 3'-5' direction.</text>
        <dbReference type="EC" id="5.6.2.4"/>
    </reaction>
</comment>
<sequence>MSTASPGQKKIINNMSANNMVIAAPGSGKSFTMIEGVAEILNRFPYARIGMVTFTRAAADSLSEKLKKKLTEEKLDRIKINTFHGFVKMQLDEMKWNGRLLIGSALRSMIHRAINHAGISMDLSAAEFAIDAIGRETDHDVVAIKFSSLQINLFNTYQKLCQKDGVADFNALSKYVTSQLNSGMIRPLNLTHLIVDEVQDTDSIQFSWISQHTRRGIHTSIVGDDDQAIYSFRSSGGVKIFQMFEKNFTPNVFYLNTCFRCEPEILSFADTLIQHNNYRYTKELQSGKEGGGKVTFFCYRSMEEQLQGIVELIDQDPYGWAILSRGNAHLDKVENILSQETIRYGGKSFWDEKESSDVLHLMAFFRHPYDKRLMKRVLALFGEDEQVLDEVASRMAGKKVTFDMLPLPEESSVAVKSIHKNFSRFITDTRDKAEIAKRIQNLIKWMENAFIKMVSAKGGQSITRVAIDTCQQWAERDGWDKMINRAAGLCLGTKKNNKEYTPDKVVLSTLHGSKGLEWKKVIILSCTSEQIPNPKCVGTELIEEERRLLYVGCTRAEKELYVLWYGAPSYFLNECAPEMVIEAESALTRPKQIEKND</sequence>
<dbReference type="EC" id="5.6.2.4" evidence="9"/>
<dbReference type="GO" id="GO:0043138">
    <property type="term" value="F:3'-5' DNA helicase activity"/>
    <property type="evidence" value="ECO:0007669"/>
    <property type="project" value="UniProtKB-EC"/>
</dbReference>
<dbReference type="InterPro" id="IPR014016">
    <property type="entry name" value="UvrD-like_ATP-bd"/>
</dbReference>
<evidence type="ECO:0000256" key="11">
    <source>
        <dbReference type="ARBA" id="ARBA00048988"/>
    </source>
</evidence>
<dbReference type="GO" id="GO:0003677">
    <property type="term" value="F:DNA binding"/>
    <property type="evidence" value="ECO:0007669"/>
    <property type="project" value="UniProtKB-KW"/>
</dbReference>
<dbReference type="GO" id="GO:0000725">
    <property type="term" value="P:recombinational repair"/>
    <property type="evidence" value="ECO:0007669"/>
    <property type="project" value="TreeGrafter"/>
</dbReference>
<evidence type="ECO:0000313" key="16">
    <source>
        <dbReference type="Proteomes" id="UP000255528"/>
    </source>
</evidence>
<keyword evidence="4 12" id="KW-0347">Helicase</keyword>
<dbReference type="SUPFAM" id="SSF52540">
    <property type="entry name" value="P-loop containing nucleoside triphosphate hydrolases"/>
    <property type="match status" value="1"/>
</dbReference>
<keyword evidence="7" id="KW-0413">Isomerase</keyword>
<evidence type="ECO:0000256" key="5">
    <source>
        <dbReference type="ARBA" id="ARBA00022840"/>
    </source>
</evidence>
<gene>
    <name evidence="15" type="primary">uvrD_2</name>
    <name evidence="15" type="ORF">NCTC12119_04815</name>
</gene>
<comment type="catalytic activity">
    <reaction evidence="11">
        <text>ATP + H2O = ADP + phosphate + H(+)</text>
        <dbReference type="Rhea" id="RHEA:13065"/>
        <dbReference type="ChEBI" id="CHEBI:15377"/>
        <dbReference type="ChEBI" id="CHEBI:15378"/>
        <dbReference type="ChEBI" id="CHEBI:30616"/>
        <dbReference type="ChEBI" id="CHEBI:43474"/>
        <dbReference type="ChEBI" id="CHEBI:456216"/>
        <dbReference type="EC" id="5.6.2.4"/>
    </reaction>
</comment>
<dbReference type="Proteomes" id="UP000255528">
    <property type="component" value="Unassembled WGS sequence"/>
</dbReference>
<keyword evidence="5 12" id="KW-0067">ATP-binding</keyword>
<evidence type="ECO:0000256" key="4">
    <source>
        <dbReference type="ARBA" id="ARBA00022806"/>
    </source>
</evidence>
<evidence type="ECO:0000313" key="15">
    <source>
        <dbReference type="EMBL" id="SUY92786.1"/>
    </source>
</evidence>
<dbReference type="PANTHER" id="PTHR11070">
    <property type="entry name" value="UVRD / RECB / PCRA DNA HELICASE FAMILY MEMBER"/>
    <property type="match status" value="1"/>
</dbReference>
<dbReference type="Gene3D" id="3.40.50.300">
    <property type="entry name" value="P-loop containing nucleotide triphosphate hydrolases"/>
    <property type="match status" value="2"/>
</dbReference>
<dbReference type="InterPro" id="IPR027417">
    <property type="entry name" value="P-loop_NTPase"/>
</dbReference>
<name>A0A381KQK2_9ENTR</name>
<dbReference type="GO" id="GO:0016887">
    <property type="term" value="F:ATP hydrolysis activity"/>
    <property type="evidence" value="ECO:0007669"/>
    <property type="project" value="RHEA"/>
</dbReference>
<dbReference type="InterPro" id="IPR014017">
    <property type="entry name" value="DNA_helicase_UvrD-like_C"/>
</dbReference>
<dbReference type="AlphaFoldDB" id="A0A381KQK2"/>
<evidence type="ECO:0000256" key="7">
    <source>
        <dbReference type="ARBA" id="ARBA00023235"/>
    </source>
</evidence>
<dbReference type="PROSITE" id="PS51198">
    <property type="entry name" value="UVRD_HELICASE_ATP_BIND"/>
    <property type="match status" value="1"/>
</dbReference>
<keyword evidence="3 12" id="KW-0378">Hydrolase</keyword>
<proteinExistence type="inferred from homology"/>
<dbReference type="PROSITE" id="PS51217">
    <property type="entry name" value="UVRD_HELICASE_CTER"/>
    <property type="match status" value="1"/>
</dbReference>
<keyword evidence="6" id="KW-0238">DNA-binding</keyword>
<evidence type="ECO:0000256" key="9">
    <source>
        <dbReference type="ARBA" id="ARBA00034808"/>
    </source>
</evidence>
<dbReference type="Gene3D" id="1.10.486.10">
    <property type="entry name" value="PCRA, domain 4"/>
    <property type="match status" value="1"/>
</dbReference>
<dbReference type="Pfam" id="PF13361">
    <property type="entry name" value="UvrD_C"/>
    <property type="match status" value="2"/>
</dbReference>
<comment type="similarity">
    <text evidence="1">Belongs to the helicase family. UvrD subfamily.</text>
</comment>
<keyword evidence="2 12" id="KW-0547">Nucleotide-binding</keyword>
<dbReference type="Gene3D" id="1.10.10.160">
    <property type="match status" value="1"/>
</dbReference>
<evidence type="ECO:0000256" key="12">
    <source>
        <dbReference type="PROSITE-ProRule" id="PRU00560"/>
    </source>
</evidence>
<dbReference type="GO" id="GO:0005524">
    <property type="term" value="F:ATP binding"/>
    <property type="evidence" value="ECO:0007669"/>
    <property type="project" value="UniProtKB-UniRule"/>
</dbReference>
<dbReference type="EMBL" id="UIGI01000002">
    <property type="protein sequence ID" value="SUY92786.1"/>
    <property type="molecule type" value="Genomic_DNA"/>
</dbReference>
<dbReference type="RefSeq" id="WP_115632027.1">
    <property type="nucleotide sequence ID" value="NZ_UIGI01000002.1"/>
</dbReference>
<feature type="domain" description="UvrD-like helicase C-terminal" evidence="14">
    <location>
        <begin position="263"/>
        <end position="515"/>
    </location>
</feature>
<evidence type="ECO:0000259" key="14">
    <source>
        <dbReference type="PROSITE" id="PS51217"/>
    </source>
</evidence>
<evidence type="ECO:0000256" key="8">
    <source>
        <dbReference type="ARBA" id="ARBA00034617"/>
    </source>
</evidence>
<evidence type="ECO:0000256" key="10">
    <source>
        <dbReference type="ARBA" id="ARBA00034923"/>
    </source>
</evidence>
<evidence type="ECO:0000256" key="2">
    <source>
        <dbReference type="ARBA" id="ARBA00022741"/>
    </source>
</evidence>
<feature type="binding site" evidence="12">
    <location>
        <begin position="23"/>
        <end position="30"/>
    </location>
    <ligand>
        <name>ATP</name>
        <dbReference type="ChEBI" id="CHEBI:30616"/>
    </ligand>
</feature>
<reference evidence="15 16" key="1">
    <citation type="submission" date="2018-06" db="EMBL/GenBank/DDBJ databases">
        <authorList>
            <consortium name="Pathogen Informatics"/>
            <person name="Doyle S."/>
        </authorList>
    </citation>
    <scope>NUCLEOTIDE SEQUENCE [LARGE SCALE GENOMIC DNA]</scope>
    <source>
        <strain evidence="15 16">NCTC12119</strain>
    </source>
</reference>
<organism evidence="15 16">
    <name type="scientific">Buttiauxella agrestis</name>
    <dbReference type="NCBI Taxonomy" id="82977"/>
    <lineage>
        <taxon>Bacteria</taxon>
        <taxon>Pseudomonadati</taxon>
        <taxon>Pseudomonadota</taxon>
        <taxon>Gammaproteobacteria</taxon>
        <taxon>Enterobacterales</taxon>
        <taxon>Enterobacteriaceae</taxon>
        <taxon>Buttiauxella</taxon>
    </lineage>
</organism>
<dbReference type="InterPro" id="IPR013986">
    <property type="entry name" value="DExx_box_DNA_helicase_dom_sf"/>
</dbReference>
<dbReference type="Pfam" id="PF00580">
    <property type="entry name" value="UvrD-helicase"/>
    <property type="match status" value="1"/>
</dbReference>
<feature type="domain" description="UvrD-like helicase ATP-binding" evidence="13">
    <location>
        <begin position="2"/>
        <end position="262"/>
    </location>
</feature>
<accession>A0A381KQK2</accession>
<dbReference type="InterPro" id="IPR000212">
    <property type="entry name" value="DNA_helicase_UvrD/REP"/>
</dbReference>
<evidence type="ECO:0000256" key="3">
    <source>
        <dbReference type="ARBA" id="ARBA00022801"/>
    </source>
</evidence>
<dbReference type="PANTHER" id="PTHR11070:SF2">
    <property type="entry name" value="ATP-DEPENDENT DNA HELICASE SRS2"/>
    <property type="match status" value="1"/>
</dbReference>
<evidence type="ECO:0000256" key="6">
    <source>
        <dbReference type="ARBA" id="ARBA00023125"/>
    </source>
</evidence>
<protein>
    <recommendedName>
        <fullName evidence="9">DNA 3'-5' helicase</fullName>
        <ecNumber evidence="9">5.6.2.4</ecNumber>
    </recommendedName>
    <alternativeName>
        <fullName evidence="10">DNA 3'-5' helicase II</fullName>
    </alternativeName>
</protein>